<dbReference type="EMBL" id="CP012621">
    <property type="protein sequence ID" value="ATG74082.1"/>
    <property type="molecule type" value="Genomic_DNA"/>
</dbReference>
<dbReference type="Pfam" id="PF03992">
    <property type="entry name" value="ABM"/>
    <property type="match status" value="1"/>
</dbReference>
<dbReference type="Proteomes" id="UP000217763">
    <property type="component" value="Chromosome"/>
</dbReference>
<dbReference type="RefSeq" id="WP_096779217.1">
    <property type="nucleotide sequence ID" value="NZ_CP012621.1"/>
</dbReference>
<reference evidence="3" key="1">
    <citation type="submission" date="2015-09" db="EMBL/GenBank/DDBJ databases">
        <authorList>
            <person name="Shao Z."/>
            <person name="Wang L."/>
        </authorList>
    </citation>
    <scope>NUCLEOTIDE SEQUENCE [LARGE SCALE GENOMIC DNA]</scope>
    <source>
        <strain evidence="3">F13-1</strain>
    </source>
</reference>
<protein>
    <recommendedName>
        <fullName evidence="1">ABM domain-containing protein</fullName>
    </recommendedName>
</protein>
<evidence type="ECO:0000313" key="2">
    <source>
        <dbReference type="EMBL" id="ATG74082.1"/>
    </source>
</evidence>
<gene>
    <name evidence="2" type="ORF">AN401_09645</name>
</gene>
<evidence type="ECO:0000259" key="1">
    <source>
        <dbReference type="Pfam" id="PF03992"/>
    </source>
</evidence>
<name>A0A291HPM5_9GAMM</name>
<dbReference type="Gene3D" id="3.30.70.100">
    <property type="match status" value="1"/>
</dbReference>
<dbReference type="KEGG" id="zdf:AN401_09645"/>
<proteinExistence type="predicted"/>
<dbReference type="InterPro" id="IPR007138">
    <property type="entry name" value="ABM_dom"/>
</dbReference>
<accession>A0A291HPM5</accession>
<dbReference type="SUPFAM" id="SSF54909">
    <property type="entry name" value="Dimeric alpha+beta barrel"/>
    <property type="match status" value="1"/>
</dbReference>
<dbReference type="InterPro" id="IPR011008">
    <property type="entry name" value="Dimeric_a/b-barrel"/>
</dbReference>
<organism evidence="2 3">
    <name type="scientific">Zobellella denitrificans</name>
    <dbReference type="NCBI Taxonomy" id="347534"/>
    <lineage>
        <taxon>Bacteria</taxon>
        <taxon>Pseudomonadati</taxon>
        <taxon>Pseudomonadota</taxon>
        <taxon>Gammaproteobacteria</taxon>
        <taxon>Aeromonadales</taxon>
        <taxon>Aeromonadaceae</taxon>
        <taxon>Zobellella</taxon>
    </lineage>
</organism>
<dbReference type="AlphaFoldDB" id="A0A291HPM5"/>
<keyword evidence="3" id="KW-1185">Reference proteome</keyword>
<feature type="domain" description="ABM" evidence="1">
    <location>
        <begin position="1"/>
        <end position="63"/>
    </location>
</feature>
<evidence type="ECO:0000313" key="3">
    <source>
        <dbReference type="Proteomes" id="UP000217763"/>
    </source>
</evidence>
<sequence>MFTVIYEFEVKEGREPAFREAWLALTRLIYWQAGSLGSRLHHTNTPGLMLGYAQWPSREHWRQAGTLNGPDTARARQRMGDCLLGSRVLHELDVAEDFLQSRAFAGGEMK</sequence>